<dbReference type="Proteomes" id="UP000215694">
    <property type="component" value="Unassembled WGS sequence"/>
</dbReference>
<dbReference type="GO" id="GO:0008270">
    <property type="term" value="F:zinc ion binding"/>
    <property type="evidence" value="ECO:0007669"/>
    <property type="project" value="InterPro"/>
</dbReference>
<evidence type="ECO:0000256" key="2">
    <source>
        <dbReference type="ARBA" id="ARBA00022723"/>
    </source>
</evidence>
<keyword evidence="7" id="KW-1185">Reference proteome</keyword>
<evidence type="ECO:0000313" key="7">
    <source>
        <dbReference type="Proteomes" id="UP000215694"/>
    </source>
</evidence>
<name>A0A371IYT2_9FIRM</name>
<accession>A0A371IYT2</accession>
<dbReference type="PANTHER" id="PTHR11644:SF2">
    <property type="entry name" value="CYTIDINE DEAMINASE"/>
    <property type="match status" value="1"/>
</dbReference>
<dbReference type="OrthoDB" id="9799092at2"/>
<dbReference type="InterPro" id="IPR002125">
    <property type="entry name" value="CMP_dCMP_dom"/>
</dbReference>
<dbReference type="GO" id="GO:0005829">
    <property type="term" value="C:cytosol"/>
    <property type="evidence" value="ECO:0007669"/>
    <property type="project" value="TreeGrafter"/>
</dbReference>
<evidence type="ECO:0000256" key="4">
    <source>
        <dbReference type="ARBA" id="ARBA00022833"/>
    </source>
</evidence>
<comment type="similarity">
    <text evidence="1">Belongs to the cytidine and deoxycytidylate deaminase family.</text>
</comment>
<dbReference type="SUPFAM" id="SSF53927">
    <property type="entry name" value="Cytidine deaminase-like"/>
    <property type="match status" value="1"/>
</dbReference>
<organism evidence="6 7">
    <name type="scientific">Romboutsia weinsteinii</name>
    <dbReference type="NCBI Taxonomy" id="2020949"/>
    <lineage>
        <taxon>Bacteria</taxon>
        <taxon>Bacillati</taxon>
        <taxon>Bacillota</taxon>
        <taxon>Clostridia</taxon>
        <taxon>Peptostreptococcales</taxon>
        <taxon>Peptostreptococcaceae</taxon>
        <taxon>Romboutsia</taxon>
    </lineage>
</organism>
<reference evidence="6 7" key="1">
    <citation type="journal article" date="2017" name="Genome Announc.">
        <title>Draft Genome Sequence of Romboutsia weinsteinii sp. nov. Strain CCRI-19649(T) Isolated from Surface Water.</title>
        <authorList>
            <person name="Maheux A.F."/>
            <person name="Boudreau D.K."/>
            <person name="Berube E."/>
            <person name="Boissinot M."/>
            <person name="Cantin P."/>
            <person name="Raymond F."/>
            <person name="Corbeil J."/>
            <person name="Omar R.F."/>
            <person name="Bergeron M.G."/>
        </authorList>
    </citation>
    <scope>NUCLEOTIDE SEQUENCE [LARGE SCALE GENOMIC DNA]</scope>
    <source>
        <strain evidence="6 7">CCRI-19649</strain>
    </source>
</reference>
<dbReference type="PROSITE" id="PS00903">
    <property type="entry name" value="CYT_DCMP_DEAMINASES_1"/>
    <property type="match status" value="1"/>
</dbReference>
<keyword evidence="2" id="KW-0479">Metal-binding</keyword>
<protein>
    <submittedName>
        <fullName evidence="6">Cytidine deaminase</fullName>
    </submittedName>
</protein>
<sequence>MEKLMDKDLELINRAKEVIGKNYDKDKFKHTVGSAVRCKSGNIYVGVNVYTVSGACAEMIAIGSAISSGERDFDCIVAVLGEQGEEVLPPCGNCRQLLNDYMLGGDVIINTEVGLMKAKVQELLPYAYCVEG</sequence>
<dbReference type="Pfam" id="PF00383">
    <property type="entry name" value="dCMP_cyt_deam_1"/>
    <property type="match status" value="1"/>
</dbReference>
<dbReference type="InterPro" id="IPR016193">
    <property type="entry name" value="Cytidine_deaminase-like"/>
</dbReference>
<dbReference type="AlphaFoldDB" id="A0A371IYT2"/>
<dbReference type="EMBL" id="NOJY02000057">
    <property type="protein sequence ID" value="RDY25637.1"/>
    <property type="molecule type" value="Genomic_DNA"/>
</dbReference>
<gene>
    <name evidence="6" type="ORF">CHL78_017225</name>
</gene>
<feature type="domain" description="CMP/dCMP-type deaminase" evidence="5">
    <location>
        <begin position="6"/>
        <end position="131"/>
    </location>
</feature>
<evidence type="ECO:0000256" key="3">
    <source>
        <dbReference type="ARBA" id="ARBA00022801"/>
    </source>
</evidence>
<dbReference type="GO" id="GO:0055086">
    <property type="term" value="P:nucleobase-containing small molecule metabolic process"/>
    <property type="evidence" value="ECO:0007669"/>
    <property type="project" value="UniProtKB-ARBA"/>
</dbReference>
<dbReference type="Gene3D" id="3.40.140.10">
    <property type="entry name" value="Cytidine Deaminase, domain 2"/>
    <property type="match status" value="1"/>
</dbReference>
<dbReference type="RefSeq" id="WP_094368198.1">
    <property type="nucleotide sequence ID" value="NZ_NOJY02000057.1"/>
</dbReference>
<dbReference type="InterPro" id="IPR016192">
    <property type="entry name" value="APOBEC/CMP_deaminase_Zn-bd"/>
</dbReference>
<dbReference type="PANTHER" id="PTHR11644">
    <property type="entry name" value="CYTIDINE DEAMINASE"/>
    <property type="match status" value="1"/>
</dbReference>
<dbReference type="GO" id="GO:0072527">
    <property type="term" value="P:pyrimidine-containing compound metabolic process"/>
    <property type="evidence" value="ECO:0007669"/>
    <property type="project" value="UniProtKB-ARBA"/>
</dbReference>
<dbReference type="InterPro" id="IPR050202">
    <property type="entry name" value="Cyt/Deoxycyt_deaminase"/>
</dbReference>
<proteinExistence type="inferred from homology"/>
<evidence type="ECO:0000259" key="5">
    <source>
        <dbReference type="PROSITE" id="PS51747"/>
    </source>
</evidence>
<evidence type="ECO:0000256" key="1">
    <source>
        <dbReference type="ARBA" id="ARBA00006576"/>
    </source>
</evidence>
<dbReference type="GO" id="GO:0004126">
    <property type="term" value="F:cytidine deaminase activity"/>
    <property type="evidence" value="ECO:0007669"/>
    <property type="project" value="UniProtKB-ARBA"/>
</dbReference>
<evidence type="ECO:0000313" key="6">
    <source>
        <dbReference type="EMBL" id="RDY25637.1"/>
    </source>
</evidence>
<dbReference type="CDD" id="cd01283">
    <property type="entry name" value="cytidine_deaminase"/>
    <property type="match status" value="1"/>
</dbReference>
<comment type="caution">
    <text evidence="6">The sequence shown here is derived from an EMBL/GenBank/DDBJ whole genome shotgun (WGS) entry which is preliminary data.</text>
</comment>
<dbReference type="PROSITE" id="PS51747">
    <property type="entry name" value="CYT_DCMP_DEAMINASES_2"/>
    <property type="match status" value="1"/>
</dbReference>
<keyword evidence="4" id="KW-0862">Zinc</keyword>
<dbReference type="GO" id="GO:0042802">
    <property type="term" value="F:identical protein binding"/>
    <property type="evidence" value="ECO:0007669"/>
    <property type="project" value="UniProtKB-ARBA"/>
</dbReference>
<keyword evidence="3" id="KW-0378">Hydrolase</keyword>